<organism evidence="2 3">
    <name type="scientific">Didymosphaeria variabile</name>
    <dbReference type="NCBI Taxonomy" id="1932322"/>
    <lineage>
        <taxon>Eukaryota</taxon>
        <taxon>Fungi</taxon>
        <taxon>Dikarya</taxon>
        <taxon>Ascomycota</taxon>
        <taxon>Pezizomycotina</taxon>
        <taxon>Dothideomycetes</taxon>
        <taxon>Pleosporomycetidae</taxon>
        <taxon>Pleosporales</taxon>
        <taxon>Massarineae</taxon>
        <taxon>Didymosphaeriaceae</taxon>
        <taxon>Didymosphaeria</taxon>
    </lineage>
</organism>
<dbReference type="AlphaFoldDB" id="A0A9W8XWD6"/>
<comment type="caution">
    <text evidence="2">The sequence shown here is derived from an EMBL/GenBank/DDBJ whole genome shotgun (WGS) entry which is preliminary data.</text>
</comment>
<name>A0A9W8XWD6_9PLEO</name>
<evidence type="ECO:0000256" key="1">
    <source>
        <dbReference type="SAM" id="MobiDB-lite"/>
    </source>
</evidence>
<dbReference type="GeneID" id="80904084"/>
<sequence length="324" mass="34821">MSFQRNTHGRLAGNEVETVDLTFSSPSPEPPPKPQQHQRHTGQQRLPTYLNKEQGATPIRTNGASSSTSRSQTATNNPQPLPSVSAAHLRQIINSSPPQKVADLLLELCKSSPALSGAVARGLAPHSIWAQNTIRDYQRRARLPRVKSELGNPSSSSAAVPRKSPVKRSYGSPRTPHPKAPVKYGIDSLEPDTDDSLSDLEVLLEQPSGSSKAKAVGGPSSSTYGATADQNPTQPALSVRIKPEPKASSVCMQCNKQIQPETTCYFHVGRTKTSTQGTQKTQVWTCCNEPLNSIGCCSGDHIPLRETKLDPASASTGPKKPRLI</sequence>
<dbReference type="EMBL" id="JAPEUX010000001">
    <property type="protein sequence ID" value="KAJ4359995.1"/>
    <property type="molecule type" value="Genomic_DNA"/>
</dbReference>
<reference evidence="2" key="1">
    <citation type="submission" date="2022-10" db="EMBL/GenBank/DDBJ databases">
        <title>Tapping the CABI collections for fungal endophytes: first genome assemblies for Collariella, Neodidymelliopsis, Ascochyta clinopodiicola, Didymella pomorum, Didymosphaeria variabile, Neocosmospora piperis and Neocucurbitaria cava.</title>
        <authorList>
            <person name="Hill R."/>
        </authorList>
    </citation>
    <scope>NUCLEOTIDE SEQUENCE</scope>
    <source>
        <strain evidence="2">IMI 356815</strain>
    </source>
</reference>
<dbReference type="RefSeq" id="XP_056076197.1">
    <property type="nucleotide sequence ID" value="XM_056209375.1"/>
</dbReference>
<keyword evidence="3" id="KW-1185">Reference proteome</keyword>
<accession>A0A9W8XWD6</accession>
<dbReference type="Proteomes" id="UP001140513">
    <property type="component" value="Unassembled WGS sequence"/>
</dbReference>
<feature type="region of interest" description="Disordered" evidence="1">
    <location>
        <begin position="1"/>
        <end position="82"/>
    </location>
</feature>
<proteinExistence type="predicted"/>
<dbReference type="OrthoDB" id="3798352at2759"/>
<feature type="region of interest" description="Disordered" evidence="1">
    <location>
        <begin position="144"/>
        <end position="191"/>
    </location>
</feature>
<feature type="compositionally biased region" description="Low complexity" evidence="1">
    <location>
        <begin position="60"/>
        <end position="77"/>
    </location>
</feature>
<feature type="compositionally biased region" description="Polar residues" evidence="1">
    <location>
        <begin position="219"/>
        <end position="236"/>
    </location>
</feature>
<protein>
    <submittedName>
        <fullName evidence="2">Uncharacterized protein</fullName>
    </submittedName>
</protein>
<evidence type="ECO:0000313" key="2">
    <source>
        <dbReference type="EMBL" id="KAJ4359995.1"/>
    </source>
</evidence>
<feature type="region of interest" description="Disordered" evidence="1">
    <location>
        <begin position="206"/>
        <end position="238"/>
    </location>
</feature>
<evidence type="ECO:0000313" key="3">
    <source>
        <dbReference type="Proteomes" id="UP001140513"/>
    </source>
</evidence>
<gene>
    <name evidence="2" type="ORF">N0V89_000554</name>
</gene>